<proteinExistence type="predicted"/>
<organism evidence="1 2">
    <name type="scientific">Orbilia oligospora</name>
    <name type="common">Nematode-trapping fungus</name>
    <name type="synonym">Arthrobotrys oligospora</name>
    <dbReference type="NCBI Taxonomy" id="2813651"/>
    <lineage>
        <taxon>Eukaryota</taxon>
        <taxon>Fungi</taxon>
        <taxon>Dikarya</taxon>
        <taxon>Ascomycota</taxon>
        <taxon>Pezizomycotina</taxon>
        <taxon>Orbiliomycetes</taxon>
        <taxon>Orbiliales</taxon>
        <taxon>Orbiliaceae</taxon>
        <taxon>Orbilia</taxon>
    </lineage>
</organism>
<dbReference type="EMBL" id="SOZJ01000003">
    <property type="protein sequence ID" value="TGJ70148.1"/>
    <property type="molecule type" value="Genomic_DNA"/>
</dbReference>
<dbReference type="Proteomes" id="UP000297595">
    <property type="component" value="Unassembled WGS sequence"/>
</dbReference>
<protein>
    <submittedName>
        <fullName evidence="1">Uncharacterized protein</fullName>
    </submittedName>
</protein>
<evidence type="ECO:0000313" key="1">
    <source>
        <dbReference type="EMBL" id="TGJ70148.1"/>
    </source>
</evidence>
<reference evidence="1 2" key="1">
    <citation type="submission" date="2019-03" db="EMBL/GenBank/DDBJ databases">
        <title>Nematode-trapping fungi genome.</title>
        <authorList>
            <person name="Vidal-Diez De Ulzurrun G."/>
        </authorList>
    </citation>
    <scope>NUCLEOTIDE SEQUENCE [LARGE SCALE GENOMIC DNA]</scope>
    <source>
        <strain evidence="1 2">TWF154</strain>
    </source>
</reference>
<evidence type="ECO:0000313" key="2">
    <source>
        <dbReference type="Proteomes" id="UP000297595"/>
    </source>
</evidence>
<gene>
    <name evidence="1" type="ORF">EYR41_006132</name>
</gene>
<accession>A0A8H2E3K0</accession>
<dbReference type="AlphaFoldDB" id="A0A8H2E3K0"/>
<name>A0A8H2E3K0_ORBOL</name>
<comment type="caution">
    <text evidence="1">The sequence shown here is derived from an EMBL/GenBank/DDBJ whole genome shotgun (WGS) entry which is preliminary data.</text>
</comment>
<sequence>MVTAKIPTQQPIIIKHRKSCHSRELLENCVGPAPQPTDRKKIRVKIHFKVDWILYRRLLAFSNEAISCSSSFGYYYQHSVGYIMIENFKPSSLPSRQSSKTGQSPW</sequence>